<gene>
    <name evidence="2" type="ORF">B0T16DRAFT_459833</name>
</gene>
<keyword evidence="1" id="KW-1133">Transmembrane helix</keyword>
<dbReference type="Proteomes" id="UP001174936">
    <property type="component" value="Unassembled WGS sequence"/>
</dbReference>
<feature type="transmembrane region" description="Helical" evidence="1">
    <location>
        <begin position="6"/>
        <end position="26"/>
    </location>
</feature>
<evidence type="ECO:0000256" key="1">
    <source>
        <dbReference type="SAM" id="Phobius"/>
    </source>
</evidence>
<sequence length="97" mass="10782">MCKAAFIDLDGLAIILIMIVFAQLPPPERKSQVSRMHDPEITQFVASIINDIAKYMSTDDLKAIQKTADQNEDNTTGKEKQFHGAIVAAIQNYTQSD</sequence>
<accession>A0AA39Y2K3</accession>
<keyword evidence="1" id="KW-0812">Transmembrane</keyword>
<evidence type="ECO:0000313" key="3">
    <source>
        <dbReference type="Proteomes" id="UP001174936"/>
    </source>
</evidence>
<dbReference type="AlphaFoldDB" id="A0AA39Y2K3"/>
<protein>
    <submittedName>
        <fullName evidence="2">Uncharacterized protein</fullName>
    </submittedName>
</protein>
<comment type="caution">
    <text evidence="2">The sequence shown here is derived from an EMBL/GenBank/DDBJ whole genome shotgun (WGS) entry which is preliminary data.</text>
</comment>
<dbReference type="EMBL" id="JAULSV010000005">
    <property type="protein sequence ID" value="KAK0643722.1"/>
    <property type="molecule type" value="Genomic_DNA"/>
</dbReference>
<keyword evidence="3" id="KW-1185">Reference proteome</keyword>
<organism evidence="2 3">
    <name type="scientific">Cercophora newfieldiana</name>
    <dbReference type="NCBI Taxonomy" id="92897"/>
    <lineage>
        <taxon>Eukaryota</taxon>
        <taxon>Fungi</taxon>
        <taxon>Dikarya</taxon>
        <taxon>Ascomycota</taxon>
        <taxon>Pezizomycotina</taxon>
        <taxon>Sordariomycetes</taxon>
        <taxon>Sordariomycetidae</taxon>
        <taxon>Sordariales</taxon>
        <taxon>Lasiosphaeriaceae</taxon>
        <taxon>Cercophora</taxon>
    </lineage>
</organism>
<name>A0AA39Y2K3_9PEZI</name>
<evidence type="ECO:0000313" key="2">
    <source>
        <dbReference type="EMBL" id="KAK0643722.1"/>
    </source>
</evidence>
<reference evidence="2" key="1">
    <citation type="submission" date="2023-06" db="EMBL/GenBank/DDBJ databases">
        <title>Genome-scale phylogeny and comparative genomics of the fungal order Sordariales.</title>
        <authorList>
            <consortium name="Lawrence Berkeley National Laboratory"/>
            <person name="Hensen N."/>
            <person name="Bonometti L."/>
            <person name="Westerberg I."/>
            <person name="Brannstrom I.O."/>
            <person name="Guillou S."/>
            <person name="Cros-Aarteil S."/>
            <person name="Calhoun S."/>
            <person name="Haridas S."/>
            <person name="Kuo A."/>
            <person name="Mondo S."/>
            <person name="Pangilinan J."/>
            <person name="Riley R."/>
            <person name="Labutti K."/>
            <person name="Andreopoulos B."/>
            <person name="Lipzen A."/>
            <person name="Chen C."/>
            <person name="Yanf M."/>
            <person name="Daum C."/>
            <person name="Ng V."/>
            <person name="Clum A."/>
            <person name="Steindorff A."/>
            <person name="Ohm R."/>
            <person name="Martin F."/>
            <person name="Silar P."/>
            <person name="Natvig D."/>
            <person name="Lalanne C."/>
            <person name="Gautier V."/>
            <person name="Ament-Velasquez S.L."/>
            <person name="Kruys A."/>
            <person name="Hutchinson M.I."/>
            <person name="Powell A.J."/>
            <person name="Barry K."/>
            <person name="Miller A.N."/>
            <person name="Grigoriev I.V."/>
            <person name="Debuchy R."/>
            <person name="Gladieux P."/>
            <person name="Thoren M.H."/>
            <person name="Johannesson H."/>
        </authorList>
    </citation>
    <scope>NUCLEOTIDE SEQUENCE</scope>
    <source>
        <strain evidence="2">SMH2532-1</strain>
    </source>
</reference>
<proteinExistence type="predicted"/>
<keyword evidence="1" id="KW-0472">Membrane</keyword>